<comment type="pathway">
    <text evidence="4">Cofactor biosynthesis; riboflavin biosynthesis; 2-hydroxy-3-oxobutyl phosphate from D-ribulose 5-phosphate: step 1/1.</text>
</comment>
<dbReference type="CDD" id="cd00641">
    <property type="entry name" value="GTP_cyclohydro2"/>
    <property type="match status" value="1"/>
</dbReference>
<feature type="domain" description="RING-type" evidence="28">
    <location>
        <begin position="1978"/>
        <end position="2021"/>
    </location>
</feature>
<keyword evidence="12" id="KW-0677">Repeat</keyword>
<keyword evidence="11" id="KW-0479">Metal-binding</keyword>
<dbReference type="HAMAP" id="MF_01283">
    <property type="entry name" value="RibBA"/>
    <property type="match status" value="1"/>
</dbReference>
<dbReference type="InterPro" id="IPR001841">
    <property type="entry name" value="Znf_RING"/>
</dbReference>
<gene>
    <name evidence="32" type="ORF">GH714_017344</name>
</gene>
<evidence type="ECO:0000256" key="19">
    <source>
        <dbReference type="ARBA" id="ARBA00022840"/>
    </source>
</evidence>
<evidence type="ECO:0000256" key="22">
    <source>
        <dbReference type="ARBA" id="ARBA00023134"/>
    </source>
</evidence>
<evidence type="ECO:0000256" key="18">
    <source>
        <dbReference type="ARBA" id="ARBA00022833"/>
    </source>
</evidence>
<dbReference type="SMART" id="SM00490">
    <property type="entry name" value="HELICc"/>
    <property type="match status" value="1"/>
</dbReference>
<dbReference type="PROSITE" id="PS51192">
    <property type="entry name" value="HELICASE_ATP_BIND_1"/>
    <property type="match status" value="1"/>
</dbReference>
<dbReference type="Pfam" id="PF00271">
    <property type="entry name" value="Helicase_C"/>
    <property type="match status" value="1"/>
</dbReference>
<dbReference type="SUPFAM" id="SSF55821">
    <property type="entry name" value="YrdC/RibB"/>
    <property type="match status" value="1"/>
</dbReference>
<dbReference type="GO" id="GO:0004386">
    <property type="term" value="F:helicase activity"/>
    <property type="evidence" value="ECO:0007669"/>
    <property type="project" value="UniProtKB-KW"/>
</dbReference>
<dbReference type="InterPro" id="IPR014001">
    <property type="entry name" value="Helicase_ATP-bd"/>
</dbReference>
<dbReference type="CDD" id="cd17917">
    <property type="entry name" value="DEXHc_RHA-like"/>
    <property type="match status" value="1"/>
</dbReference>
<dbReference type="Proteomes" id="UP000467840">
    <property type="component" value="Chromosome 12"/>
</dbReference>
<keyword evidence="9" id="KW-0934">Plastid</keyword>
<dbReference type="Gene3D" id="3.40.50.10990">
    <property type="entry name" value="GTP cyclohydrolase II"/>
    <property type="match status" value="1"/>
</dbReference>
<dbReference type="GO" id="GO:0003676">
    <property type="term" value="F:nucleic acid binding"/>
    <property type="evidence" value="ECO:0007669"/>
    <property type="project" value="InterPro"/>
</dbReference>
<evidence type="ECO:0000256" key="10">
    <source>
        <dbReference type="ARBA" id="ARBA00022679"/>
    </source>
</evidence>
<dbReference type="HAMAP" id="MF_00179">
    <property type="entry name" value="RibA"/>
    <property type="match status" value="1"/>
</dbReference>
<evidence type="ECO:0000256" key="15">
    <source>
        <dbReference type="ARBA" id="ARBA00022786"/>
    </source>
</evidence>
<keyword evidence="16" id="KW-0378">Hydrolase</keyword>
<dbReference type="SUPFAM" id="SSF142695">
    <property type="entry name" value="RibA-like"/>
    <property type="match status" value="1"/>
</dbReference>
<evidence type="ECO:0000256" key="21">
    <source>
        <dbReference type="ARBA" id="ARBA00022946"/>
    </source>
</evidence>
<evidence type="ECO:0000256" key="26">
    <source>
        <dbReference type="ARBA" id="ARBA00049295"/>
    </source>
</evidence>
<dbReference type="NCBIfam" id="TIGR00505">
    <property type="entry name" value="ribA"/>
    <property type="match status" value="1"/>
</dbReference>
<evidence type="ECO:0000256" key="11">
    <source>
        <dbReference type="ARBA" id="ARBA00022723"/>
    </source>
</evidence>
<dbReference type="Pfam" id="PF24638">
    <property type="entry name" value="KH_DEAH11_1st"/>
    <property type="match status" value="1"/>
</dbReference>
<dbReference type="InterPro" id="IPR032677">
    <property type="entry name" value="GTP_cyclohydro_II"/>
</dbReference>
<comment type="caution">
    <text evidence="32">The sequence shown here is derived from an EMBL/GenBank/DDBJ whole genome shotgun (WGS) entry which is preliminary data.</text>
</comment>
<dbReference type="InterPro" id="IPR017945">
    <property type="entry name" value="DHBP_synth_RibB-like_a/b_dom"/>
</dbReference>
<evidence type="ECO:0000256" key="17">
    <source>
        <dbReference type="ARBA" id="ARBA00022806"/>
    </source>
</evidence>
<dbReference type="InterPro" id="IPR027417">
    <property type="entry name" value="P-loop_NTPase"/>
</dbReference>
<keyword evidence="22" id="KW-0342">GTP-binding</keyword>
<keyword evidence="17" id="KW-0347">Helicase</keyword>
<dbReference type="FunFam" id="3.90.870.10:FF:000005">
    <property type="entry name" value="Bifunctional riboflavin biosynthesis protein RIBA 1 chloroplastic"/>
    <property type="match status" value="1"/>
</dbReference>
<dbReference type="PROSITE" id="PS00518">
    <property type="entry name" value="ZF_RING_1"/>
    <property type="match status" value="1"/>
</dbReference>
<dbReference type="SUPFAM" id="SSF57850">
    <property type="entry name" value="RING/U-box"/>
    <property type="match status" value="1"/>
</dbReference>
<keyword evidence="14 27" id="KW-0863">Zinc-finger</keyword>
<dbReference type="GO" id="GO:0005525">
    <property type="term" value="F:GTP binding"/>
    <property type="evidence" value="ECO:0007669"/>
    <property type="project" value="UniProtKB-KW"/>
</dbReference>
<keyword evidence="21" id="KW-0809">Transit peptide</keyword>
<dbReference type="Pfam" id="PF24475">
    <property type="entry name" value="RBD_DEAH11"/>
    <property type="match status" value="1"/>
</dbReference>
<keyword evidence="7" id="KW-0150">Chloroplast</keyword>
<keyword evidence="24" id="KW-0456">Lyase</keyword>
<dbReference type="InterPro" id="IPR001650">
    <property type="entry name" value="Helicase_C-like"/>
</dbReference>
<evidence type="ECO:0000313" key="33">
    <source>
        <dbReference type="Proteomes" id="UP000467840"/>
    </source>
</evidence>
<dbReference type="InterPro" id="IPR011709">
    <property type="entry name" value="DEAD-box_helicase_OB_fold"/>
</dbReference>
<dbReference type="Pfam" id="PF24641">
    <property type="entry name" value="KH_DEAH11_2nd"/>
    <property type="match status" value="1"/>
</dbReference>
<dbReference type="InterPro" id="IPR056245">
    <property type="entry name" value="KH_DEAH11/12"/>
</dbReference>
<sequence length="2108" mass="236432">MMGSIHLYSSSLSSSNLRGYTGLHCMYPFTLKGYITDLVSSNPAGKFWNLTAEITPTTSAFFPNDDEYDLDRPTDGFASIPEAIEDIRQGKLVIVVDDEDRENEGDLIMAASKATPEAMAFIVKHGTGIVCVSMKGGDLERLELPLMVTQKENEEKLCTAFTVSVDAKHGTTTGVSAHDRATTVLALASRESKPEDFNRPGHIFPLKYREGGVLKRAGHTEASVDLAMLAGLEPVAVLCEIVDDDGSMARLPRLRQFAQAENLKIISIADLIRYRRKRDRLVELSATAPIPTMWGPFKAYCYRSFLDGIEHIAMVKGEIGDGKDILVRVHSECLTGDIFGSARCDCGNQLALAMKQIEAAGRGVLVYLRGHEGRGIGLGHKLRAYNLQDDGCDTVEANEELGLPIDSREYGIGAQLNSRSILLQILRDLGVHTMRLMTNNPAKYVGLKGYGLAIAGRVPLLTPITRENRRYLETKREKMGHIYGSDSNGHFPSSYKCSSRPPPHYLKRNHHCCNPRRNNHPPQDSTTTHYVPLNFIIHLQTDPAATVSEKKPDLHSLISECKPSPGRTIFPATGPVIVSLYFREWNHTLAFITNLWDLRLRGVHTLNPKLQSNVVVPSDIEELQQSLKTLFINHVNELVNGELVDKWQQKLSQKCDEIADVSRCLKRRNRLGVYNELSERKKRLVVERNLMGRRVREFKAAMSCILGYLEGGGELGDEEEDGGVQVFTLEGDFDWERIHRLVLREIRRLEDGLPIYSHRQEILRKICGKQVIVLVGETGSGKSTQLVQFLADSGIAANESIICIQPRKIAAISIADRVREESIGCYEDNSIISLPTFSSTRQIDSKVVYMTDHCLLQYCMNDRSLSGISCVIVDEAHERSLNTDLLLAVIKGLLLQRFDLRLVIMSATADANQLSDYFFGCEIVHVVGRNFPVDVRERRDHSCLLTSQMEVEWACEEFETPSAVALPLHGKLSGEEQHRIFENYPGKRKVIFATNLAETSLTIPGVKYVVDSGMVKESKFDPVSGMNVLRVCRINQSSALQRAGRAGRTGPGICYRLYSEHDYDSMSLNQEPEIRRVHLGVAVLRVLALGVRNIQDFDFVDAPSAFAIDMATRNLVQLGAITKKNDVYELTEEGCYLVKLGIEPCRGKLILSCFHHGLGKEGIVLAAVMANSSSIFCRVGNDDNKLKADCLKVQFCHHNGDLFTLLCVYREWESLPRDRRNKWCWENSINAKTMRRCQESVKELEICLEKELHVTIPTDWHWNPHKSSEHDKNLKQAILSALAENVAMYSGCDKLGYQVALTGKHVQLHPSCSLLIFGDKPSWVVFGELLSTFSQYLVCVTAFDFESLCMIFPPPLFDALKMESQKLQVKVMTGFGNTLLKKLCGKSNNNLLSLVSGIQSACEDEQIVVEVNVHQNEILLFATSEHMEKVFSLVKEAVEYEQKRLRNECMEKCLYHGVGVSPSVALFGAGAEIKHLELESRCLTVDIFLFSSNTVHDRELLMFLEKFVSGGICAVHKSTGFGQDGDVKDKWGKVTFLTPDAARKAAQLKEMEFSGSLLKVLPSQTTFESDHKMFSFPAVKAKVYWPRRCSKGFAVVKCDMHDVESMMCDFSIISIRGKNIRCEVSRKSPDSIIISRIDRELFEDDVLDVLRGATRRRILGFFIVRGDAVENPARGACEEALLREISSFMPKSNPHTSCCRVQVLLPEPKDAFMRALITFDGRLHMEAAKALEHMEGKVLPGCLSWQKIKCQQLFHTSLSCSASVYFAIEKELNSLLASFKHLKGVEFSLEKNENSSYRVRISANATRTVAELRRPLEELMKGRIINHASLTPTILTHLFSRQGINLMKSIQRETKTYILFDRWNFKLRIFGSSDNVAFAQQKLIQSLLTYHESRRLEIHLRGGTLPPDMMKKVVKKFGPDLYGLKERVPEAEFTLSTRGHVIYIHGSTESKQKVEEIIFEIAQTSADSAETLDDEATCPICLCEVEDGYRLEDCGHLFCRFCLMEQFESAVKNLDSFPIGCAREGCRALILLSDIRCLLSGEKMEELFRASVGSFVASSGGTYRFCPTPDCPSVYRVAGPETSKPLSVERVCRNLYWVPFGASSIPFM</sequence>
<keyword evidence="8" id="KW-0686">Riboflavin biosynthesis</keyword>
<dbReference type="InterPro" id="IPR000926">
    <property type="entry name" value="RibA"/>
</dbReference>
<dbReference type="FunFam" id="3.40.50.300:FF:002114">
    <property type="entry name" value="ATP-dependent RNA helicase DEAH12 chloroplastic"/>
    <property type="match status" value="1"/>
</dbReference>
<feature type="domain" description="Helicase ATP-binding" evidence="29">
    <location>
        <begin position="763"/>
        <end position="927"/>
    </location>
</feature>
<evidence type="ECO:0000256" key="2">
    <source>
        <dbReference type="ARBA" id="ARBA00004229"/>
    </source>
</evidence>
<dbReference type="PANTHER" id="PTHR21327:SF18">
    <property type="entry name" value="3,4-DIHYDROXY-2-BUTANONE 4-PHOSPHATE SYNTHASE"/>
    <property type="match status" value="1"/>
</dbReference>
<dbReference type="PROSITE" id="PS51194">
    <property type="entry name" value="HELICASE_CTER"/>
    <property type="match status" value="1"/>
</dbReference>
<dbReference type="InterPro" id="IPR036144">
    <property type="entry name" value="RibA-like_sf"/>
</dbReference>
<evidence type="ECO:0000256" key="12">
    <source>
        <dbReference type="ARBA" id="ARBA00022737"/>
    </source>
</evidence>
<organism evidence="32 33">
    <name type="scientific">Hevea brasiliensis</name>
    <name type="common">Para rubber tree</name>
    <name type="synonym">Siphonia brasiliensis</name>
    <dbReference type="NCBI Taxonomy" id="3981"/>
    <lineage>
        <taxon>Eukaryota</taxon>
        <taxon>Viridiplantae</taxon>
        <taxon>Streptophyta</taxon>
        <taxon>Embryophyta</taxon>
        <taxon>Tracheophyta</taxon>
        <taxon>Spermatophyta</taxon>
        <taxon>Magnoliopsida</taxon>
        <taxon>eudicotyledons</taxon>
        <taxon>Gunneridae</taxon>
        <taxon>Pentapetalae</taxon>
        <taxon>rosids</taxon>
        <taxon>fabids</taxon>
        <taxon>Malpighiales</taxon>
        <taxon>Euphorbiaceae</taxon>
        <taxon>Crotonoideae</taxon>
        <taxon>Micrandreae</taxon>
        <taxon>Hevea</taxon>
    </lineage>
</organism>
<dbReference type="FunFam" id="1.20.120.1080:FF:000033">
    <property type="entry name" value="RBR-type E3 ubiquitin transferase"/>
    <property type="match status" value="1"/>
</dbReference>
<dbReference type="SUPFAM" id="SSF52540">
    <property type="entry name" value="P-loop containing nucleoside triphosphate hydrolases"/>
    <property type="match status" value="1"/>
</dbReference>
<dbReference type="HAMAP" id="MF_00180">
    <property type="entry name" value="RibB"/>
    <property type="match status" value="1"/>
</dbReference>
<evidence type="ECO:0000256" key="20">
    <source>
        <dbReference type="ARBA" id="ARBA00022842"/>
    </source>
</evidence>
<dbReference type="Gene3D" id="1.10.10.2130">
    <property type="entry name" value="DEAH helicase family, winged-helix domain"/>
    <property type="match status" value="1"/>
</dbReference>
<dbReference type="InterPro" id="IPR007502">
    <property type="entry name" value="Helicase-assoc_dom"/>
</dbReference>
<keyword evidence="19" id="KW-0067">ATP-binding</keyword>
<name>A0A6A6K693_HEVBR</name>
<keyword evidence="25" id="KW-0511">Multifunctional enzyme</keyword>
<dbReference type="PROSITE" id="PS50089">
    <property type="entry name" value="ZF_RING_2"/>
    <property type="match status" value="1"/>
</dbReference>
<dbReference type="Pfam" id="PF24471">
    <property type="entry name" value="KH_DEAH11"/>
    <property type="match status" value="1"/>
</dbReference>
<comment type="pathway">
    <text evidence="3">Cofactor biosynthesis; riboflavin biosynthesis; 5-amino-6-(D-ribitylamino)uracil from GTP: step 1/4.</text>
</comment>
<evidence type="ECO:0000256" key="7">
    <source>
        <dbReference type="ARBA" id="ARBA00022528"/>
    </source>
</evidence>
<dbReference type="InterPro" id="IPR017907">
    <property type="entry name" value="Znf_RING_CS"/>
</dbReference>
<dbReference type="InterPro" id="IPR056246">
    <property type="entry name" value="KH_DEAH11/12_1st"/>
</dbReference>
<evidence type="ECO:0000259" key="29">
    <source>
        <dbReference type="PROSITE" id="PS51192"/>
    </source>
</evidence>
<dbReference type="InterPro" id="IPR056248">
    <property type="entry name" value="RBD_DEAH11/12"/>
</dbReference>
<evidence type="ECO:0000256" key="8">
    <source>
        <dbReference type="ARBA" id="ARBA00022619"/>
    </source>
</evidence>
<dbReference type="Gene3D" id="3.90.870.10">
    <property type="entry name" value="DHBP synthase"/>
    <property type="match status" value="1"/>
</dbReference>
<proteinExistence type="inferred from homology"/>
<dbReference type="InterPro" id="IPR013083">
    <property type="entry name" value="Znf_RING/FYVE/PHD"/>
</dbReference>
<evidence type="ECO:0000256" key="24">
    <source>
        <dbReference type="ARBA" id="ARBA00023239"/>
    </source>
</evidence>
<evidence type="ECO:0000256" key="4">
    <source>
        <dbReference type="ARBA" id="ARBA00004904"/>
    </source>
</evidence>
<dbReference type="InterPro" id="IPR044066">
    <property type="entry name" value="TRIAD_supradom"/>
</dbReference>
<keyword evidence="20" id="KW-0460">Magnesium</keyword>
<dbReference type="GO" id="GO:0003935">
    <property type="term" value="F:GTP cyclohydrolase II activity"/>
    <property type="evidence" value="ECO:0007669"/>
    <property type="project" value="UniProtKB-EC"/>
</dbReference>
<dbReference type="GO" id="GO:0016740">
    <property type="term" value="F:transferase activity"/>
    <property type="evidence" value="ECO:0007669"/>
    <property type="project" value="UniProtKB-KW"/>
</dbReference>
<comment type="subcellular location">
    <subcellularLocation>
        <location evidence="2">Plastid</location>
        <location evidence="2">Chloroplast</location>
    </subcellularLocation>
</comment>
<dbReference type="InterPro" id="IPR011545">
    <property type="entry name" value="DEAD/DEAH_box_helicase_dom"/>
</dbReference>
<evidence type="ECO:0000256" key="9">
    <source>
        <dbReference type="ARBA" id="ARBA00022640"/>
    </source>
</evidence>
<dbReference type="PROSITE" id="PS51873">
    <property type="entry name" value="TRIAD"/>
    <property type="match status" value="1"/>
</dbReference>
<dbReference type="Pfam" id="PF00926">
    <property type="entry name" value="DHBP_synthase"/>
    <property type="match status" value="1"/>
</dbReference>
<evidence type="ECO:0000259" key="30">
    <source>
        <dbReference type="PROSITE" id="PS51194"/>
    </source>
</evidence>
<evidence type="ECO:0000256" key="13">
    <source>
        <dbReference type="ARBA" id="ARBA00022741"/>
    </source>
</evidence>
<dbReference type="GO" id="GO:0005524">
    <property type="term" value="F:ATP binding"/>
    <property type="evidence" value="ECO:0007669"/>
    <property type="project" value="UniProtKB-KW"/>
</dbReference>
<keyword evidence="13" id="KW-0547">Nucleotide-binding</keyword>
<reference evidence="32 33" key="1">
    <citation type="journal article" date="2020" name="Mol. Plant">
        <title>The Chromosome-Based Rubber Tree Genome Provides New Insights into Spurge Genome Evolution and Rubber Biosynthesis.</title>
        <authorList>
            <person name="Liu J."/>
            <person name="Shi C."/>
            <person name="Shi C.C."/>
            <person name="Li W."/>
            <person name="Zhang Q.J."/>
            <person name="Zhang Y."/>
            <person name="Li K."/>
            <person name="Lu H.F."/>
            <person name="Shi C."/>
            <person name="Zhu S.T."/>
            <person name="Xiao Z.Y."/>
            <person name="Nan H."/>
            <person name="Yue Y."/>
            <person name="Zhu X.G."/>
            <person name="Wu Y."/>
            <person name="Hong X.N."/>
            <person name="Fan G.Y."/>
            <person name="Tong Y."/>
            <person name="Zhang D."/>
            <person name="Mao C.L."/>
            <person name="Liu Y.L."/>
            <person name="Hao S.J."/>
            <person name="Liu W.Q."/>
            <person name="Lv M.Q."/>
            <person name="Zhang H.B."/>
            <person name="Liu Y."/>
            <person name="Hu-Tang G.R."/>
            <person name="Wang J.P."/>
            <person name="Wang J.H."/>
            <person name="Sun Y.H."/>
            <person name="Ni S.B."/>
            <person name="Chen W.B."/>
            <person name="Zhang X.C."/>
            <person name="Jiao Y.N."/>
            <person name="Eichler E.E."/>
            <person name="Li G.H."/>
            <person name="Liu X."/>
            <person name="Gao L.Z."/>
        </authorList>
    </citation>
    <scope>NUCLEOTIDE SEQUENCE [LARGE SCALE GENOMIC DNA]</scope>
    <source>
        <strain evidence="33">cv. GT1</strain>
        <tissue evidence="32">Leaf</tissue>
    </source>
</reference>
<dbReference type="Pfam" id="PF07717">
    <property type="entry name" value="OB_NTP_bind"/>
    <property type="match status" value="1"/>
</dbReference>
<evidence type="ECO:0000256" key="1">
    <source>
        <dbReference type="ARBA" id="ARBA00001947"/>
    </source>
</evidence>
<protein>
    <submittedName>
        <fullName evidence="32">Uncharacterized protein</fullName>
    </submittedName>
</protein>
<keyword evidence="33" id="KW-1185">Reference proteome</keyword>
<dbReference type="SMART" id="SM00847">
    <property type="entry name" value="HA2"/>
    <property type="match status" value="1"/>
</dbReference>
<dbReference type="Gene3D" id="3.30.40.10">
    <property type="entry name" value="Zinc/RING finger domain, C3HC4 (zinc finger)"/>
    <property type="match status" value="1"/>
</dbReference>
<keyword evidence="23" id="KW-0464">Manganese</keyword>
<evidence type="ECO:0000256" key="23">
    <source>
        <dbReference type="ARBA" id="ARBA00023211"/>
    </source>
</evidence>
<dbReference type="Gene3D" id="3.40.50.300">
    <property type="entry name" value="P-loop containing nucleotide triphosphate hydrolases"/>
    <property type="match status" value="2"/>
</dbReference>
<comment type="similarity">
    <text evidence="5">In the N-terminal section; belongs to the DHBP synthase family.</text>
</comment>
<evidence type="ECO:0000256" key="14">
    <source>
        <dbReference type="ARBA" id="ARBA00022771"/>
    </source>
</evidence>
<keyword evidence="18" id="KW-0862">Zinc</keyword>
<keyword evidence="10" id="KW-0808">Transferase</keyword>
<evidence type="ECO:0000259" key="28">
    <source>
        <dbReference type="PROSITE" id="PS50089"/>
    </source>
</evidence>
<dbReference type="NCBIfam" id="TIGR00506">
    <property type="entry name" value="ribB"/>
    <property type="match status" value="1"/>
</dbReference>
<dbReference type="InterPro" id="IPR002464">
    <property type="entry name" value="DNA/RNA_helicase_DEAH_CS"/>
</dbReference>
<evidence type="ECO:0000256" key="5">
    <source>
        <dbReference type="ARBA" id="ARBA00005520"/>
    </source>
</evidence>
<comment type="catalytic activity">
    <reaction evidence="26">
        <text>GTP + 4 H2O = 2,5-diamino-6-hydroxy-4-(5-phosphoribosylamino)-pyrimidine + formate + 2 phosphate + 3 H(+)</text>
        <dbReference type="Rhea" id="RHEA:23704"/>
        <dbReference type="ChEBI" id="CHEBI:15377"/>
        <dbReference type="ChEBI" id="CHEBI:15378"/>
        <dbReference type="ChEBI" id="CHEBI:15740"/>
        <dbReference type="ChEBI" id="CHEBI:37565"/>
        <dbReference type="ChEBI" id="CHEBI:43474"/>
        <dbReference type="ChEBI" id="CHEBI:58614"/>
        <dbReference type="EC" id="3.5.4.25"/>
    </reaction>
</comment>
<dbReference type="NCBIfam" id="NF006803">
    <property type="entry name" value="PRK09311.1"/>
    <property type="match status" value="1"/>
</dbReference>
<dbReference type="GO" id="GO:0008686">
    <property type="term" value="F:3,4-dihydroxy-2-butanone-4-phosphate synthase activity"/>
    <property type="evidence" value="ECO:0007669"/>
    <property type="project" value="InterPro"/>
</dbReference>
<evidence type="ECO:0000256" key="3">
    <source>
        <dbReference type="ARBA" id="ARBA00004853"/>
    </source>
</evidence>
<dbReference type="NCBIfam" id="NF001591">
    <property type="entry name" value="PRK00393.1"/>
    <property type="match status" value="1"/>
</dbReference>
<evidence type="ECO:0000256" key="25">
    <source>
        <dbReference type="ARBA" id="ARBA00023268"/>
    </source>
</evidence>
<dbReference type="PROSITE" id="PS00690">
    <property type="entry name" value="DEAH_ATP_HELICASE"/>
    <property type="match status" value="1"/>
</dbReference>
<dbReference type="FunFam" id="3.40.50.10990:FF:000001">
    <property type="entry name" value="Riboflavin biosynthesis protein RibBA"/>
    <property type="match status" value="1"/>
</dbReference>
<accession>A0A6A6K693</accession>
<dbReference type="Pfam" id="PF00925">
    <property type="entry name" value="GTP_cyclohydro2"/>
    <property type="match status" value="1"/>
</dbReference>
<evidence type="ECO:0000259" key="31">
    <source>
        <dbReference type="PROSITE" id="PS51873"/>
    </source>
</evidence>
<keyword evidence="15" id="KW-0833">Ubl conjugation pathway</keyword>
<feature type="domain" description="Helicase C-terminal" evidence="30">
    <location>
        <begin position="913"/>
        <end position="1090"/>
    </location>
</feature>
<dbReference type="CDD" id="cd18791">
    <property type="entry name" value="SF2_C_RHA"/>
    <property type="match status" value="1"/>
</dbReference>
<dbReference type="InterPro" id="IPR018957">
    <property type="entry name" value="Znf_C3HC4_RING-type"/>
</dbReference>
<dbReference type="Pfam" id="PF00097">
    <property type="entry name" value="zf-C3HC4"/>
    <property type="match status" value="1"/>
</dbReference>
<dbReference type="InterPro" id="IPR000422">
    <property type="entry name" value="DHBP_synthase_RibB"/>
</dbReference>
<dbReference type="InterPro" id="IPR056247">
    <property type="entry name" value="KH_DEAH11/12_2nd"/>
</dbReference>
<evidence type="ECO:0000256" key="6">
    <source>
        <dbReference type="ARBA" id="ARBA00008976"/>
    </source>
</evidence>
<comment type="cofactor">
    <cofactor evidence="1">
        <name>Zn(2+)</name>
        <dbReference type="ChEBI" id="CHEBI:29105"/>
    </cofactor>
</comment>
<dbReference type="PANTHER" id="PTHR21327">
    <property type="entry name" value="GTP CYCLOHYDROLASE II-RELATED"/>
    <property type="match status" value="1"/>
</dbReference>
<evidence type="ECO:0000256" key="27">
    <source>
        <dbReference type="PROSITE-ProRule" id="PRU00175"/>
    </source>
</evidence>
<comment type="similarity">
    <text evidence="6">In the C-terminal section; belongs to the GTP cyclohydrolase II family.</text>
</comment>
<dbReference type="UniPathway" id="UPA00275">
    <property type="reaction ID" value="UER00400"/>
</dbReference>
<feature type="domain" description="RING-type" evidence="31">
    <location>
        <begin position="1974"/>
        <end position="2108"/>
    </location>
</feature>
<evidence type="ECO:0000313" key="32">
    <source>
        <dbReference type="EMBL" id="KAF2283935.1"/>
    </source>
</evidence>
<dbReference type="SMART" id="SM00487">
    <property type="entry name" value="DEXDc"/>
    <property type="match status" value="1"/>
</dbReference>
<dbReference type="InterPro" id="IPR042035">
    <property type="entry name" value="DEAH_win-hel_dom"/>
</dbReference>
<dbReference type="EMBL" id="JAAGAX010000018">
    <property type="protein sequence ID" value="KAF2283935.1"/>
    <property type="molecule type" value="Genomic_DNA"/>
</dbReference>
<dbReference type="InterPro" id="IPR056244">
    <property type="entry name" value="RRM_DEAH11/12"/>
</dbReference>
<dbReference type="InterPro" id="IPR016299">
    <property type="entry name" value="Riboflavin_synth_RibBA"/>
</dbReference>
<dbReference type="GO" id="GO:0009507">
    <property type="term" value="C:chloroplast"/>
    <property type="evidence" value="ECO:0007669"/>
    <property type="project" value="UniProtKB-SubCell"/>
</dbReference>
<dbReference type="GO" id="GO:0008270">
    <property type="term" value="F:zinc ion binding"/>
    <property type="evidence" value="ECO:0007669"/>
    <property type="project" value="UniProtKB-KW"/>
</dbReference>
<dbReference type="Pfam" id="PF00270">
    <property type="entry name" value="DEAD"/>
    <property type="match status" value="1"/>
</dbReference>
<dbReference type="Pfam" id="PF24637">
    <property type="entry name" value="RRM_DEAH11"/>
    <property type="match status" value="1"/>
</dbReference>
<dbReference type="GO" id="GO:0009231">
    <property type="term" value="P:riboflavin biosynthetic process"/>
    <property type="evidence" value="ECO:0007669"/>
    <property type="project" value="UniProtKB-UniPathway"/>
</dbReference>
<evidence type="ECO:0000256" key="16">
    <source>
        <dbReference type="ARBA" id="ARBA00022801"/>
    </source>
</evidence>